<accession>A0ABW5E2G4</accession>
<sequence length="1104" mass="123387">MKLSHVALMTALLSSQPTWAAKTPANATKTQKGEKAQLPNVQINNDGMTLMYGNSLIERLQEEGTFEALMQASTPNKKVQYRSMAYMGDQVDFRIRASRFGTHLDYLVKQWPADRIIMAFGGNEAYDGAEGLDEFKAQLTSYIELIKKRHPKSEYIIVSPTAAEKVSSLMLPDINDRNNLLEQYSAVMSSVAKEKGVTFVDLFQPTKQLFQGTDKKYTSDGFALTPAGASKVGQILASKLSEQPDSLDQLTTQKGFASLKKLVSRKAREIAQAYHPQNGISYYGIRARTYEYLPEIPHYLKLGNTLDQSIWKQAANLTKAQPMPELEVLRIDVPDKKPKRGLGTIKSSNEDLKDFTLADGFEVNCYASSEDYPELINPLQINFDTHGRLWVTCFASYPHPLPGELPKGKILIFEDTNGDGKADKKSIFADGLDLPDGFTFYKNGIIASVSRKIIYLEDSTGDNKADYMEEIVRGLDNTDTHHGGYLSRTPQGDLLISEALFHRGQFETPHGVFHTIDTAVVSYDLDTRKMTTERLSADPNPWKITFNKWGESMHYFGGGQLQDADIYNIWIPMASTAPTSLGMPFRYDKGCGAQYVESPHFPKEWQNGLLTTHLLNTNEVNYTPLKLVNGTYKAANKKTTLIASNNKVFRPTDLAFGFDGALYISDFYYPIIGHAQHSVRDKQRDYANGRIWRVTHKKSPLVTPVVIDGQSPDKLIELLAHPHLKIRQTARVELEKHDDDSILKAIARHKAAIESNEELALEVLWLYERMKHFQDTSLIKKLVNSDNINVARAATRSLRWWNDALGSEAISIATKLASHPDDRLKIALVSVSSHLQLTDGKWTNIINSIQDTSSKQLTTVKKMAGWKDRPGLAPEFPLLDIAKDSFIAKNQWLKSKSAKSGTVYFKSETKGELVIGHDNNPGMNLTTNDTPLVIATGSPHTKDSQNTFKVQKGLNKIEYTITKAPRASASANIYLCDKSGNKPNSISYASNAKEQEVWAQEFEKQQSANWKQFATRTFQANCANCHAIDTKAVGPALRGLLGKKQTVILADGSKKEVTIDHDYLVTAIKKPMSMYPEGFAPAMPPMQLSDKEVDMLVKWLESLK</sequence>
<dbReference type="InterPro" id="IPR013830">
    <property type="entry name" value="SGNH_hydro"/>
</dbReference>
<proteinExistence type="predicted"/>
<evidence type="ECO:0000256" key="1">
    <source>
        <dbReference type="ARBA" id="ARBA00022617"/>
    </source>
</evidence>
<organism evidence="7 8">
    <name type="scientific">Rubritalea spongiae</name>
    <dbReference type="NCBI Taxonomy" id="430797"/>
    <lineage>
        <taxon>Bacteria</taxon>
        <taxon>Pseudomonadati</taxon>
        <taxon>Verrucomicrobiota</taxon>
        <taxon>Verrucomicrobiia</taxon>
        <taxon>Verrucomicrobiales</taxon>
        <taxon>Rubritaleaceae</taxon>
        <taxon>Rubritalea</taxon>
    </lineage>
</organism>
<evidence type="ECO:0000256" key="4">
    <source>
        <dbReference type="PROSITE-ProRule" id="PRU00433"/>
    </source>
</evidence>
<feature type="signal peptide" evidence="5">
    <location>
        <begin position="1"/>
        <end position="20"/>
    </location>
</feature>
<evidence type="ECO:0000256" key="3">
    <source>
        <dbReference type="ARBA" id="ARBA00023004"/>
    </source>
</evidence>
<dbReference type="InterPro" id="IPR036909">
    <property type="entry name" value="Cyt_c-like_dom_sf"/>
</dbReference>
<dbReference type="Pfam" id="PF13472">
    <property type="entry name" value="Lipase_GDSL_2"/>
    <property type="match status" value="1"/>
</dbReference>
<name>A0ABW5E2G4_9BACT</name>
<dbReference type="Pfam" id="PF00034">
    <property type="entry name" value="Cytochrom_C"/>
    <property type="match status" value="1"/>
</dbReference>
<dbReference type="RefSeq" id="WP_377095245.1">
    <property type="nucleotide sequence ID" value="NZ_JBHSJM010000001.1"/>
</dbReference>
<dbReference type="PANTHER" id="PTHR33546:SF1">
    <property type="entry name" value="LARGE, MULTIFUNCTIONAL SECRETED PROTEIN"/>
    <property type="match status" value="1"/>
</dbReference>
<dbReference type="Pfam" id="PF23500">
    <property type="entry name" value="DUF7133"/>
    <property type="match status" value="2"/>
</dbReference>
<comment type="caution">
    <text evidence="7">The sequence shown here is derived from an EMBL/GenBank/DDBJ whole genome shotgun (WGS) entry which is preliminary data.</text>
</comment>
<evidence type="ECO:0000313" key="8">
    <source>
        <dbReference type="Proteomes" id="UP001597297"/>
    </source>
</evidence>
<dbReference type="Proteomes" id="UP001597297">
    <property type="component" value="Unassembled WGS sequence"/>
</dbReference>
<reference evidence="8" key="1">
    <citation type="journal article" date="2019" name="Int. J. Syst. Evol. Microbiol.">
        <title>The Global Catalogue of Microorganisms (GCM) 10K type strain sequencing project: providing services to taxonomists for standard genome sequencing and annotation.</title>
        <authorList>
            <consortium name="The Broad Institute Genomics Platform"/>
            <consortium name="The Broad Institute Genome Sequencing Center for Infectious Disease"/>
            <person name="Wu L."/>
            <person name="Ma J."/>
        </authorList>
    </citation>
    <scope>NUCLEOTIDE SEQUENCE [LARGE SCALE GENOMIC DNA]</scope>
    <source>
        <strain evidence="8">JCM 16545</strain>
    </source>
</reference>
<protein>
    <submittedName>
        <fullName evidence="7">GDSL-type esterase/lipase family protein</fullName>
    </submittedName>
</protein>
<dbReference type="SUPFAM" id="SSF52266">
    <property type="entry name" value="SGNH hydrolase"/>
    <property type="match status" value="1"/>
</dbReference>
<gene>
    <name evidence="7" type="ORF">ACFSQZ_10075</name>
</gene>
<evidence type="ECO:0000313" key="7">
    <source>
        <dbReference type="EMBL" id="MFD2276816.1"/>
    </source>
</evidence>
<dbReference type="PANTHER" id="PTHR33546">
    <property type="entry name" value="LARGE, MULTIFUNCTIONAL SECRETED PROTEIN-RELATED"/>
    <property type="match status" value="1"/>
</dbReference>
<dbReference type="InterPro" id="IPR009056">
    <property type="entry name" value="Cyt_c-like_dom"/>
</dbReference>
<dbReference type="PROSITE" id="PS51007">
    <property type="entry name" value="CYTC"/>
    <property type="match status" value="1"/>
</dbReference>
<dbReference type="Gene3D" id="3.40.50.1110">
    <property type="entry name" value="SGNH hydrolase"/>
    <property type="match status" value="1"/>
</dbReference>
<evidence type="ECO:0000256" key="2">
    <source>
        <dbReference type="ARBA" id="ARBA00022723"/>
    </source>
</evidence>
<dbReference type="Gene3D" id="1.10.760.10">
    <property type="entry name" value="Cytochrome c-like domain"/>
    <property type="match status" value="1"/>
</dbReference>
<keyword evidence="8" id="KW-1185">Reference proteome</keyword>
<feature type="chain" id="PRO_5046597802" evidence="5">
    <location>
        <begin position="21"/>
        <end position="1104"/>
    </location>
</feature>
<dbReference type="InterPro" id="IPR036514">
    <property type="entry name" value="SGNH_hydro_sf"/>
</dbReference>
<dbReference type="InterPro" id="IPR055557">
    <property type="entry name" value="DUF7133"/>
</dbReference>
<keyword evidence="1 4" id="KW-0349">Heme</keyword>
<dbReference type="SUPFAM" id="SSF50952">
    <property type="entry name" value="Soluble quinoprotein glucose dehydrogenase"/>
    <property type="match status" value="1"/>
</dbReference>
<keyword evidence="5" id="KW-0732">Signal</keyword>
<keyword evidence="3 4" id="KW-0408">Iron</keyword>
<feature type="domain" description="Cytochrome c" evidence="6">
    <location>
        <begin position="1005"/>
        <end position="1104"/>
    </location>
</feature>
<evidence type="ECO:0000256" key="5">
    <source>
        <dbReference type="SAM" id="SignalP"/>
    </source>
</evidence>
<dbReference type="SUPFAM" id="SSF46626">
    <property type="entry name" value="Cytochrome c"/>
    <property type="match status" value="1"/>
</dbReference>
<dbReference type="InterPro" id="IPR011041">
    <property type="entry name" value="Quinoprot_gluc/sorb_DH_b-prop"/>
</dbReference>
<dbReference type="EMBL" id="JBHUJC010000028">
    <property type="protein sequence ID" value="MFD2276816.1"/>
    <property type="molecule type" value="Genomic_DNA"/>
</dbReference>
<keyword evidence="2 4" id="KW-0479">Metal-binding</keyword>
<evidence type="ECO:0000259" key="6">
    <source>
        <dbReference type="PROSITE" id="PS51007"/>
    </source>
</evidence>